<evidence type="ECO:0000313" key="3">
    <source>
        <dbReference type="EMBL" id="MFC1799324.1"/>
    </source>
</evidence>
<reference evidence="3 4" key="1">
    <citation type="submission" date="2024-09" db="EMBL/GenBank/DDBJ databases">
        <authorList>
            <person name="D'Angelo T."/>
        </authorList>
    </citation>
    <scope>NUCLEOTIDE SEQUENCE [LARGE SCALE GENOMIC DNA]</scope>
    <source>
        <strain evidence="3">SAG AM-311-F02</strain>
    </source>
</reference>
<dbReference type="SUPFAM" id="SSF56601">
    <property type="entry name" value="beta-lactamase/transpeptidase-like"/>
    <property type="match status" value="1"/>
</dbReference>
<dbReference type="InterPro" id="IPR012338">
    <property type="entry name" value="Beta-lactam/transpept-like"/>
</dbReference>
<evidence type="ECO:0000313" key="4">
    <source>
        <dbReference type="Proteomes" id="UP001594288"/>
    </source>
</evidence>
<keyword evidence="4" id="KW-1185">Reference proteome</keyword>
<name>A0ABV6YN68_UNCEI</name>
<dbReference type="InterPro" id="IPR001466">
    <property type="entry name" value="Beta-lactam-related"/>
</dbReference>
<dbReference type="PANTHER" id="PTHR46825">
    <property type="entry name" value="D-ALANYL-D-ALANINE-CARBOXYPEPTIDASE/ENDOPEPTIDASE AMPH"/>
    <property type="match status" value="1"/>
</dbReference>
<proteinExistence type="predicted"/>
<organism evidence="3 4">
    <name type="scientific">Eiseniibacteriota bacterium</name>
    <dbReference type="NCBI Taxonomy" id="2212470"/>
    <lineage>
        <taxon>Bacteria</taxon>
        <taxon>Candidatus Eiseniibacteriota</taxon>
    </lineage>
</organism>
<dbReference type="EC" id="3.-.-.-" evidence="3"/>
<dbReference type="PANTHER" id="PTHR46825:SF9">
    <property type="entry name" value="BETA-LACTAMASE-RELATED DOMAIN-CONTAINING PROTEIN"/>
    <property type="match status" value="1"/>
</dbReference>
<keyword evidence="3" id="KW-0378">Hydrolase</keyword>
<dbReference type="EMBL" id="JBHPEI010000002">
    <property type="protein sequence ID" value="MFC1799324.1"/>
    <property type="molecule type" value="Genomic_DNA"/>
</dbReference>
<feature type="domain" description="Beta-lactamase-related" evidence="2">
    <location>
        <begin position="55"/>
        <end position="380"/>
    </location>
</feature>
<sequence>MVIVAVSLATLSCSQEKTTTGIDERIARVESSLVEFTTPSEALQPGSIEPQSLRALAERMAHYGVPGVSIAVIDDYALEWAKPYGVLKAGSDVAVTTDSYFQAASTSKLVTAAIVLHLVDKGLLDLDEDVSDYLESWRIPENEFTRQQEVTLRLLLTHQAGLPATSFPQQENAGDPTLVQILAGELPAMNKPAVVEYVPGTEWQYSNLGCVLIQQVLEDILDRPFPQIAEETLFEQLGMENSTFAYPLEPSLQPAEAMPHDAEGSAAEPALTPSASAHGGLITTPSDLATFAIELMQAYNGSSGRLLSEATARQMFSKELDLDPKILGVPLGQGMGSFLHGTDGDLVFLHPGSNFPGMTCWLSGQPETGKGVVIMTNGAMGEVLALEIVPAILREYDWIADTTDSSD</sequence>
<dbReference type="InterPro" id="IPR050491">
    <property type="entry name" value="AmpC-like"/>
</dbReference>
<gene>
    <name evidence="3" type="ORF">ACFL2Z_00220</name>
</gene>
<protein>
    <submittedName>
        <fullName evidence="3">Serine hydrolase domain-containing protein</fullName>
        <ecNumber evidence="3">3.-.-.-</ecNumber>
    </submittedName>
</protein>
<dbReference type="Pfam" id="PF00144">
    <property type="entry name" value="Beta-lactamase"/>
    <property type="match status" value="1"/>
</dbReference>
<accession>A0ABV6YN68</accession>
<dbReference type="Proteomes" id="UP001594288">
    <property type="component" value="Unassembled WGS sequence"/>
</dbReference>
<feature type="region of interest" description="Disordered" evidence="1">
    <location>
        <begin position="255"/>
        <end position="279"/>
    </location>
</feature>
<comment type="caution">
    <text evidence="3">The sequence shown here is derived from an EMBL/GenBank/DDBJ whole genome shotgun (WGS) entry which is preliminary data.</text>
</comment>
<dbReference type="GO" id="GO:0016787">
    <property type="term" value="F:hydrolase activity"/>
    <property type="evidence" value="ECO:0007669"/>
    <property type="project" value="UniProtKB-KW"/>
</dbReference>
<evidence type="ECO:0000259" key="2">
    <source>
        <dbReference type="Pfam" id="PF00144"/>
    </source>
</evidence>
<dbReference type="Gene3D" id="3.40.710.10">
    <property type="entry name" value="DD-peptidase/beta-lactamase superfamily"/>
    <property type="match status" value="1"/>
</dbReference>
<evidence type="ECO:0000256" key="1">
    <source>
        <dbReference type="SAM" id="MobiDB-lite"/>
    </source>
</evidence>